<dbReference type="OrthoDB" id="72985at2759"/>
<dbReference type="GeneID" id="19956834"/>
<sequence>MSSLQFYMPSCVCPRATPFEGGYDTPTRLPLSLPPRPIVLPSFPHQCPTQTPRGALAVEFALANVTPADVAQHVVFLRFEPAETELNALQIGDQVPCACIVDDVQSTSHPTGTWLPSQEYIFDQATGLAHCTYVPLTQDWSFSWSQVWPAATLTAYLFVRCQQGPDTVLQVVASARSPAFAIRQMPRPPSPPASTSFDVSLGIILAFVSALPPGVGGAIASRHVQSRLLKPLFARLHMPLTEAYLTEHARILPLAVDRASLLVTTLEATCLGVATSLLDPNLVQQLQALCLYDADCLLDRDRLTTLYEAWKRLVAAYIDQWLQTSSRYDSYTQLVRDVVSIAPHLQSTPSPSLFEPFVAQLRELYMAKAQPQEVWPLHQQLSPFDGRWLCAILPPHHPGVPAPVLPMLQWVTMAYCFRQYLDAHNVLHVRSDLAIHSTIWSTYTLDDRLRVARVFPNGANTLREWSASWLHGDYIGRVRSPGVICLTFYAWPLQQSSTAYIARVQMTATTPTRLQFEWSLTSTTVTLGADYVTMTAEKRQSCLSETETPLMALDLTYHRVPTSGDGYTI</sequence>
<dbReference type="InParanoid" id="T0PUY0"/>
<gene>
    <name evidence="1" type="ORF">SDRG_16107</name>
</gene>
<dbReference type="Proteomes" id="UP000030762">
    <property type="component" value="Unassembled WGS sequence"/>
</dbReference>
<dbReference type="OMA" id="PCACIVD"/>
<organism evidence="1 2">
    <name type="scientific">Saprolegnia diclina (strain VS20)</name>
    <dbReference type="NCBI Taxonomy" id="1156394"/>
    <lineage>
        <taxon>Eukaryota</taxon>
        <taxon>Sar</taxon>
        <taxon>Stramenopiles</taxon>
        <taxon>Oomycota</taxon>
        <taxon>Saprolegniomycetes</taxon>
        <taxon>Saprolegniales</taxon>
        <taxon>Saprolegniaceae</taxon>
        <taxon>Saprolegnia</taxon>
    </lineage>
</organism>
<evidence type="ECO:0000313" key="2">
    <source>
        <dbReference type="Proteomes" id="UP000030762"/>
    </source>
</evidence>
<reference evidence="1 2" key="1">
    <citation type="submission" date="2012-04" db="EMBL/GenBank/DDBJ databases">
        <title>The Genome Sequence of Saprolegnia declina VS20.</title>
        <authorList>
            <consortium name="The Broad Institute Genome Sequencing Platform"/>
            <person name="Russ C."/>
            <person name="Nusbaum C."/>
            <person name="Tyler B."/>
            <person name="van West P."/>
            <person name="Dieguez-Uribeondo J."/>
            <person name="de Bruijn I."/>
            <person name="Tripathy S."/>
            <person name="Jiang R."/>
            <person name="Young S.K."/>
            <person name="Zeng Q."/>
            <person name="Gargeya S."/>
            <person name="Fitzgerald M."/>
            <person name="Haas B."/>
            <person name="Abouelleil A."/>
            <person name="Alvarado L."/>
            <person name="Arachchi H.M."/>
            <person name="Berlin A."/>
            <person name="Chapman S.B."/>
            <person name="Goldberg J."/>
            <person name="Griggs A."/>
            <person name="Gujja S."/>
            <person name="Hansen M."/>
            <person name="Howarth C."/>
            <person name="Imamovic A."/>
            <person name="Larimer J."/>
            <person name="McCowen C."/>
            <person name="Montmayeur A."/>
            <person name="Murphy C."/>
            <person name="Neiman D."/>
            <person name="Pearson M."/>
            <person name="Priest M."/>
            <person name="Roberts A."/>
            <person name="Saif S."/>
            <person name="Shea T."/>
            <person name="Sisk P."/>
            <person name="Sykes S."/>
            <person name="Wortman J."/>
            <person name="Nusbaum C."/>
            <person name="Birren B."/>
        </authorList>
    </citation>
    <scope>NUCLEOTIDE SEQUENCE [LARGE SCALE GENOMIC DNA]</scope>
    <source>
        <strain evidence="1 2">VS20</strain>
    </source>
</reference>
<keyword evidence="2" id="KW-1185">Reference proteome</keyword>
<protein>
    <submittedName>
        <fullName evidence="1">Uncharacterized protein</fullName>
    </submittedName>
</protein>
<dbReference type="VEuPathDB" id="FungiDB:SDRG_16107"/>
<dbReference type="AlphaFoldDB" id="T0PUY0"/>
<evidence type="ECO:0000313" key="1">
    <source>
        <dbReference type="EMBL" id="EQC26041.1"/>
    </source>
</evidence>
<accession>T0PUY0</accession>
<name>T0PUY0_SAPDV</name>
<proteinExistence type="predicted"/>
<dbReference type="RefSeq" id="XP_008620526.1">
    <property type="nucleotide sequence ID" value="XM_008622304.1"/>
</dbReference>
<dbReference type="EMBL" id="JH767244">
    <property type="protein sequence ID" value="EQC26041.1"/>
    <property type="molecule type" value="Genomic_DNA"/>
</dbReference>